<dbReference type="PIRSF" id="PIRSF000151">
    <property type="entry name" value="GPR"/>
    <property type="match status" value="1"/>
</dbReference>
<dbReference type="InterPro" id="IPR015590">
    <property type="entry name" value="Aldehyde_DH_dom"/>
</dbReference>
<evidence type="ECO:0000259" key="3">
    <source>
        <dbReference type="Pfam" id="PF00171"/>
    </source>
</evidence>
<dbReference type="RefSeq" id="WP_218446422.1">
    <property type="nucleotide sequence ID" value="NZ_JAGSPA010000004.1"/>
</dbReference>
<proteinExistence type="inferred from homology"/>
<comment type="catalytic activity">
    <reaction evidence="2">
        <text>L-glutamate 5-semialdehyde + phosphate + NADP(+) = L-glutamyl 5-phosphate + NADPH + H(+)</text>
        <dbReference type="Rhea" id="RHEA:19541"/>
        <dbReference type="ChEBI" id="CHEBI:15378"/>
        <dbReference type="ChEBI" id="CHEBI:43474"/>
        <dbReference type="ChEBI" id="CHEBI:57783"/>
        <dbReference type="ChEBI" id="CHEBI:58066"/>
        <dbReference type="ChEBI" id="CHEBI:58274"/>
        <dbReference type="ChEBI" id="CHEBI:58349"/>
        <dbReference type="EC" id="1.2.1.41"/>
    </reaction>
</comment>
<dbReference type="InterPro" id="IPR020593">
    <property type="entry name" value="G-glutamylP_reductase_CS"/>
</dbReference>
<dbReference type="GO" id="GO:0004350">
    <property type="term" value="F:glutamate-5-semialdehyde dehydrogenase activity"/>
    <property type="evidence" value="ECO:0007669"/>
    <property type="project" value="UniProtKB-EC"/>
</dbReference>
<dbReference type="CDD" id="cd07079">
    <property type="entry name" value="ALDH_F18-19_ProA-GPR"/>
    <property type="match status" value="1"/>
</dbReference>
<accession>A0ABS6SI31</accession>
<keyword evidence="5" id="KW-1185">Reference proteome</keyword>
<dbReference type="NCBIfam" id="TIGR00407">
    <property type="entry name" value="proA"/>
    <property type="match status" value="1"/>
</dbReference>
<evidence type="ECO:0000313" key="4">
    <source>
        <dbReference type="EMBL" id="MBV7257581.1"/>
    </source>
</evidence>
<evidence type="ECO:0000256" key="1">
    <source>
        <dbReference type="ARBA" id="ARBA00023002"/>
    </source>
</evidence>
<organism evidence="4 5">
    <name type="scientific">Pacificimonas pallii</name>
    <dbReference type="NCBI Taxonomy" id="2827236"/>
    <lineage>
        <taxon>Bacteria</taxon>
        <taxon>Pseudomonadati</taxon>
        <taxon>Pseudomonadota</taxon>
        <taxon>Alphaproteobacteria</taxon>
        <taxon>Sphingomonadales</taxon>
        <taxon>Sphingosinicellaceae</taxon>
        <taxon>Pacificimonas</taxon>
    </lineage>
</organism>
<evidence type="ECO:0000256" key="2">
    <source>
        <dbReference type="HAMAP-Rule" id="MF_00412"/>
    </source>
</evidence>
<dbReference type="Pfam" id="PF00171">
    <property type="entry name" value="Aldedh"/>
    <property type="match status" value="1"/>
</dbReference>
<comment type="caution">
    <text evidence="4">The sequence shown here is derived from an EMBL/GenBank/DDBJ whole genome shotgun (WGS) entry which is preliminary data.</text>
</comment>
<feature type="domain" description="Aldehyde dehydrogenase" evidence="3">
    <location>
        <begin position="16"/>
        <end position="273"/>
    </location>
</feature>
<comment type="function">
    <text evidence="2">Catalyzes the NADPH-dependent reduction of L-glutamate 5-phosphate into L-glutamate 5-semialdehyde and phosphate. The product spontaneously undergoes cyclization to form 1-pyrroline-5-carboxylate.</text>
</comment>
<dbReference type="EMBL" id="JAGSPA010000004">
    <property type="protein sequence ID" value="MBV7257581.1"/>
    <property type="molecule type" value="Genomic_DNA"/>
</dbReference>
<keyword evidence="2" id="KW-0963">Cytoplasm</keyword>
<gene>
    <name evidence="2" type="primary">proA</name>
    <name evidence="4" type="ORF">KCG44_12380</name>
</gene>
<comment type="similarity">
    <text evidence="2">Belongs to the gamma-glutamyl phosphate reductase family.</text>
</comment>
<comment type="pathway">
    <text evidence="2">Amino-acid biosynthesis; L-proline biosynthesis; L-glutamate 5-semialdehyde from L-glutamate: step 2/2.</text>
</comment>
<dbReference type="PROSITE" id="PS01223">
    <property type="entry name" value="PROA"/>
    <property type="match status" value="1"/>
</dbReference>
<keyword evidence="1 2" id="KW-0560">Oxidoreductase</keyword>
<dbReference type="EC" id="1.2.1.41" evidence="2"/>
<dbReference type="PANTHER" id="PTHR11063:SF8">
    <property type="entry name" value="DELTA-1-PYRROLINE-5-CARBOXYLATE SYNTHASE"/>
    <property type="match status" value="1"/>
</dbReference>
<dbReference type="PANTHER" id="PTHR11063">
    <property type="entry name" value="GLUTAMATE SEMIALDEHYDE DEHYDROGENASE"/>
    <property type="match status" value="1"/>
</dbReference>
<protein>
    <recommendedName>
        <fullName evidence="2">Gamma-glutamyl phosphate reductase</fullName>
        <shortName evidence="2">GPR</shortName>
        <ecNumber evidence="2">1.2.1.41</ecNumber>
    </recommendedName>
    <alternativeName>
        <fullName evidence="2">Glutamate-5-semialdehyde dehydrogenase</fullName>
    </alternativeName>
    <alternativeName>
        <fullName evidence="2">Glutamyl-gamma-semialdehyde dehydrogenase</fullName>
        <shortName evidence="2">GSA dehydrogenase</shortName>
    </alternativeName>
</protein>
<dbReference type="InterPro" id="IPR012134">
    <property type="entry name" value="Glu-5-SA_DH"/>
</dbReference>
<keyword evidence="2" id="KW-0521">NADP</keyword>
<dbReference type="InterPro" id="IPR000965">
    <property type="entry name" value="GPR_dom"/>
</dbReference>
<keyword evidence="2" id="KW-0028">Amino-acid biosynthesis</keyword>
<dbReference type="NCBIfam" id="NF001221">
    <property type="entry name" value="PRK00197.1"/>
    <property type="match status" value="1"/>
</dbReference>
<dbReference type="Proteomes" id="UP000722336">
    <property type="component" value="Unassembled WGS sequence"/>
</dbReference>
<comment type="subcellular location">
    <subcellularLocation>
        <location evidence="2">Cytoplasm</location>
    </subcellularLocation>
</comment>
<name>A0ABS6SI31_9SPHN</name>
<keyword evidence="2" id="KW-0641">Proline biosynthesis</keyword>
<evidence type="ECO:0000313" key="5">
    <source>
        <dbReference type="Proteomes" id="UP000722336"/>
    </source>
</evidence>
<sequence>MKDETCAALIADLGMKARRAAKSLALADSAGKAGAVRAAAAAIRDEVDAIYAANKQDIADASALSDAMIDRLRLDPARIMAIADAADAIADLDDPVGEIIKSWNQPNGLSFERVRVPLGVVGIIYESRPNVTADAALLCLMAGNAAILRGGSEAVNSNRAIHAAILRGLDDAGLPADAMQLVPTQDRAAVGAMLRAVGLIDIIIPRGGKTLVARVQEEARVPVLAHLDGICHTYVHRAADLDMAKRIVLDAKMRRTGICGATETLLIDRAAVDIAPAIILALLEEGCEVRGDVAINGMDRRVKPARPEDWDTEYLEPIVSARLVDGLDDAIAHIARHGSHHTDAIITEDGAAAQRFLAEVDSAIVMHNASTQFADGGEFGFGAEIGIATGRLHARGPVALEGLTTYKTTICGTGQTRG</sequence>
<reference evidence="4 5" key="1">
    <citation type="submission" date="2021-04" db="EMBL/GenBank/DDBJ databases">
        <authorList>
            <person name="Pira H."/>
            <person name="Risdian C."/>
            <person name="Wink J."/>
        </authorList>
    </citation>
    <scope>NUCLEOTIDE SEQUENCE [LARGE SCALE GENOMIC DNA]</scope>
    <source>
        <strain evidence="4 5">WHA3</strain>
    </source>
</reference>
<dbReference type="HAMAP" id="MF_00412">
    <property type="entry name" value="ProA"/>
    <property type="match status" value="1"/>
</dbReference>